<protein>
    <submittedName>
        <fullName evidence="1">Uncharacterized protein</fullName>
    </submittedName>
</protein>
<dbReference type="Proteomes" id="UP001055634">
    <property type="component" value="Segment"/>
</dbReference>
<accession>A0A9E7N4S7</accession>
<name>A0A9E7N4S7_9CAUD</name>
<proteinExistence type="predicted"/>
<dbReference type="EMBL" id="ON529850">
    <property type="protein sequence ID" value="UTC28517.1"/>
    <property type="molecule type" value="Genomic_DNA"/>
</dbReference>
<organism evidence="1 2">
    <name type="scientific">Brevundimonas phage vB_BpoS-Gurke</name>
    <dbReference type="NCBI Taxonomy" id="2948599"/>
    <lineage>
        <taxon>Viruses</taxon>
        <taxon>Duplodnaviria</taxon>
        <taxon>Heunggongvirae</taxon>
        <taxon>Uroviricota</taxon>
        <taxon>Caudoviricetes</taxon>
        <taxon>Jeanschmidtviridae</taxon>
        <taxon>Kikimoravirus</taxon>
        <taxon>Kikimoravirus gurke</taxon>
    </lineage>
</organism>
<evidence type="ECO:0000313" key="1">
    <source>
        <dbReference type="EMBL" id="UTC28517.1"/>
    </source>
</evidence>
<evidence type="ECO:0000313" key="2">
    <source>
        <dbReference type="Proteomes" id="UP001055634"/>
    </source>
</evidence>
<gene>
    <name evidence="1" type="ORF">GURKE_05150</name>
</gene>
<reference evidence="1" key="1">
    <citation type="submission" date="2022-04" db="EMBL/GenBank/DDBJ databases">
        <authorList>
            <person name="Friedrich I."/>
            <person name="Schneider D."/>
            <person name="Poehlein A."/>
            <person name="Hertel R."/>
            <person name="Daniel R."/>
        </authorList>
    </citation>
    <scope>NUCLEOTIDE SEQUENCE</scope>
</reference>
<sequence>MTDTFVYRPLSGAAAAALQSFANAHGPGWKNVLCDAWADSTEMDDDTHGIELRLIRNRYGPSWLLDTYAYGWTPELPAWEPLETLEDGEIAPSKGLPRWGGVDAPPAVGAEVEANFNNLGRAVVTGYFTESEFLGLIVRFVDPPAFLTNQNRGDVMGHLFGAEIYSQAEHATRAGGYRFRRRADFFEGRFEINAFSGAPSLTPDEIAARHEAIKAALIVRATQYAGPWVVFDPSADEDGWLLVGPRAEIAAETAQMIADTRD</sequence>
<keyword evidence="2" id="KW-1185">Reference proteome</keyword>